<proteinExistence type="predicted"/>
<sequence>MAMMLQGSIVGVFILLVMLLLILFLILIACKPWRFFSSLSSPSRTLKVGELARPLVLDDANARDQGNEITRSNDLEGAYSQNEGLLRPPRTHGLKHKQRLPSASPQLNQGDSVVLDVLPDQVEEFSVGQTFRRLTLTERLAEVQKHARQEDQGPNLKSDLENDLLQEFVPKVIADQRRCLSLEVISGPFLWAPLLCTVNKCLKASTDHWEGFQ</sequence>
<gene>
    <name evidence="2" type="ORF">OIU85_024650</name>
</gene>
<reference evidence="2" key="1">
    <citation type="submission" date="2022-11" db="EMBL/GenBank/DDBJ databases">
        <authorList>
            <person name="Hyden B.L."/>
            <person name="Feng K."/>
            <person name="Yates T."/>
            <person name="Jawdy S."/>
            <person name="Smart L.B."/>
            <person name="Muchero W."/>
        </authorList>
    </citation>
    <scope>NUCLEOTIDE SEQUENCE</scope>
    <source>
        <tissue evidence="2">Shoot tip</tissue>
    </source>
</reference>
<keyword evidence="1" id="KW-1133">Transmembrane helix</keyword>
<evidence type="ECO:0000256" key="1">
    <source>
        <dbReference type="SAM" id="Phobius"/>
    </source>
</evidence>
<keyword evidence="1" id="KW-0812">Transmembrane</keyword>
<evidence type="ECO:0000313" key="3">
    <source>
        <dbReference type="Proteomes" id="UP001151529"/>
    </source>
</evidence>
<accession>A0A9Q0U182</accession>
<organism evidence="2 3">
    <name type="scientific">Salix viminalis</name>
    <name type="common">Common osier</name>
    <name type="synonym">Basket willow</name>
    <dbReference type="NCBI Taxonomy" id="40686"/>
    <lineage>
        <taxon>Eukaryota</taxon>
        <taxon>Viridiplantae</taxon>
        <taxon>Streptophyta</taxon>
        <taxon>Embryophyta</taxon>
        <taxon>Tracheophyta</taxon>
        <taxon>Spermatophyta</taxon>
        <taxon>Magnoliopsida</taxon>
        <taxon>eudicotyledons</taxon>
        <taxon>Gunneridae</taxon>
        <taxon>Pentapetalae</taxon>
        <taxon>rosids</taxon>
        <taxon>fabids</taxon>
        <taxon>Malpighiales</taxon>
        <taxon>Salicaceae</taxon>
        <taxon>Saliceae</taxon>
        <taxon>Salix</taxon>
    </lineage>
</organism>
<reference evidence="2" key="2">
    <citation type="journal article" date="2023" name="Int. J. Mol. Sci.">
        <title>De Novo Assembly and Annotation of 11 Diverse Shrub Willow (Salix) Genomes Reveals Novel Gene Organization in Sex-Linked Regions.</title>
        <authorList>
            <person name="Hyden B."/>
            <person name="Feng K."/>
            <person name="Yates T.B."/>
            <person name="Jawdy S."/>
            <person name="Cereghino C."/>
            <person name="Smart L.B."/>
            <person name="Muchero W."/>
        </authorList>
    </citation>
    <scope>NUCLEOTIDE SEQUENCE [LARGE SCALE GENOMIC DNA]</scope>
    <source>
        <tissue evidence="2">Shoot tip</tissue>
    </source>
</reference>
<protein>
    <submittedName>
        <fullName evidence="2">PROTEIN PHOSPHATASE 2C</fullName>
    </submittedName>
</protein>
<comment type="caution">
    <text evidence="2">The sequence shown here is derived from an EMBL/GenBank/DDBJ whole genome shotgun (WGS) entry which is preliminary data.</text>
</comment>
<keyword evidence="3" id="KW-1185">Reference proteome</keyword>
<dbReference type="Proteomes" id="UP001151529">
    <property type="component" value="Chromosome 10"/>
</dbReference>
<keyword evidence="1" id="KW-0472">Membrane</keyword>
<name>A0A9Q0U182_SALVM</name>
<dbReference type="AlphaFoldDB" id="A0A9Q0U182"/>
<dbReference type="EMBL" id="JAPFFL010000006">
    <property type="protein sequence ID" value="KAJ6721576.1"/>
    <property type="molecule type" value="Genomic_DNA"/>
</dbReference>
<feature type="transmembrane region" description="Helical" evidence="1">
    <location>
        <begin position="6"/>
        <end position="30"/>
    </location>
</feature>
<evidence type="ECO:0000313" key="2">
    <source>
        <dbReference type="EMBL" id="KAJ6721576.1"/>
    </source>
</evidence>
<dbReference type="OrthoDB" id="420076at2759"/>